<dbReference type="EMBL" id="AZJI01000009">
    <property type="protein sequence ID" value="ETD22440.1"/>
    <property type="molecule type" value="Genomic_DNA"/>
</dbReference>
<accession>V8C606</accession>
<comment type="caution">
    <text evidence="2">The sequence shown here is derived from an EMBL/GenBank/DDBJ whole genome shotgun (WGS) entry which is preliminary data.</text>
</comment>
<reference evidence="2 3" key="1">
    <citation type="journal article" date="2014" name="Genome Announc.">
        <title>Draft genome sequences of six enterohepatic helicobacter species isolated from humans and one from rhesus macaques.</title>
        <authorList>
            <person name="Shen Z."/>
            <person name="Sheh A."/>
            <person name="Young S.K."/>
            <person name="Abouelliel A."/>
            <person name="Ward D.V."/>
            <person name="Earl A.M."/>
            <person name="Fox J.G."/>
        </authorList>
    </citation>
    <scope>NUCLEOTIDE SEQUENCE [LARGE SCALE GENOMIC DNA]</scope>
    <source>
        <strain evidence="2 3">MIT 99-5501</strain>
    </source>
</reference>
<feature type="chain" id="PRO_5004767220" evidence="1">
    <location>
        <begin position="24"/>
        <end position="93"/>
    </location>
</feature>
<protein>
    <submittedName>
        <fullName evidence="2">Uncharacterized protein</fullName>
    </submittedName>
</protein>
<dbReference type="PATRIC" id="fig|1357400.3.peg.2354"/>
<organism evidence="2 3">
    <name type="scientific">Helicobacter macacae MIT 99-5501</name>
    <dbReference type="NCBI Taxonomy" id="1357400"/>
    <lineage>
        <taxon>Bacteria</taxon>
        <taxon>Pseudomonadati</taxon>
        <taxon>Campylobacterota</taxon>
        <taxon>Epsilonproteobacteria</taxon>
        <taxon>Campylobacterales</taxon>
        <taxon>Helicobacteraceae</taxon>
        <taxon>Helicobacter</taxon>
    </lineage>
</organism>
<name>V8C606_9HELI</name>
<gene>
    <name evidence="2" type="ORF">HMPREF2086_01747</name>
</gene>
<proteinExistence type="predicted"/>
<keyword evidence="1" id="KW-0732">Signal</keyword>
<evidence type="ECO:0000313" key="3">
    <source>
        <dbReference type="Proteomes" id="UP000018731"/>
    </source>
</evidence>
<dbReference type="Proteomes" id="UP000018731">
    <property type="component" value="Unassembled WGS sequence"/>
</dbReference>
<evidence type="ECO:0000256" key="1">
    <source>
        <dbReference type="SAM" id="SignalP"/>
    </source>
</evidence>
<keyword evidence="3" id="KW-1185">Reference proteome</keyword>
<evidence type="ECO:0000313" key="2">
    <source>
        <dbReference type="EMBL" id="ETD22440.1"/>
    </source>
</evidence>
<sequence length="93" mass="10278">MKITKILLALGIATSAITTTALADEDLTMYKVANMLKQGKGNVCKTPTKRKNVTAVCYNNFVYLYNIKESVELHPELDDSGKKLACKCPPKKK</sequence>
<feature type="signal peptide" evidence="1">
    <location>
        <begin position="1"/>
        <end position="23"/>
    </location>
</feature>
<dbReference type="AlphaFoldDB" id="V8C606"/>
<dbReference type="RefSeq" id="WP_023928544.1">
    <property type="nucleotide sequence ID" value="NZ_KI669455.1"/>
</dbReference>
<dbReference type="HOGENOM" id="CLU_2395675_0_0_7"/>